<evidence type="ECO:0000313" key="1">
    <source>
        <dbReference type="EMBL" id="GAA1549844.1"/>
    </source>
</evidence>
<sequence length="48" mass="5683">MSACTLTLLYRNGHTSTWNMGSRRAAERLVDRLNKRGRITRYRIIEED</sequence>
<reference evidence="1 2" key="1">
    <citation type="journal article" date="2019" name="Int. J. Syst. Evol. Microbiol.">
        <title>The Global Catalogue of Microorganisms (GCM) 10K type strain sequencing project: providing services to taxonomists for standard genome sequencing and annotation.</title>
        <authorList>
            <consortium name="The Broad Institute Genomics Platform"/>
            <consortium name="The Broad Institute Genome Sequencing Center for Infectious Disease"/>
            <person name="Wu L."/>
            <person name="Ma J."/>
        </authorList>
    </citation>
    <scope>NUCLEOTIDE SEQUENCE [LARGE SCALE GENOMIC DNA]</scope>
    <source>
        <strain evidence="1 2">JCM 15572</strain>
    </source>
</reference>
<organism evidence="1 2">
    <name type="scientific">Kribbella hippodromi</name>
    <dbReference type="NCBI Taxonomy" id="434347"/>
    <lineage>
        <taxon>Bacteria</taxon>
        <taxon>Bacillati</taxon>
        <taxon>Actinomycetota</taxon>
        <taxon>Actinomycetes</taxon>
        <taxon>Propionibacteriales</taxon>
        <taxon>Kribbellaceae</taxon>
        <taxon>Kribbella</taxon>
    </lineage>
</organism>
<protein>
    <submittedName>
        <fullName evidence="1">Uncharacterized protein</fullName>
    </submittedName>
</protein>
<comment type="caution">
    <text evidence="1">The sequence shown here is derived from an EMBL/GenBank/DDBJ whole genome shotgun (WGS) entry which is preliminary data.</text>
</comment>
<dbReference type="Proteomes" id="UP001501705">
    <property type="component" value="Unassembled WGS sequence"/>
</dbReference>
<accession>A0ABN2BYZ3</accession>
<proteinExistence type="predicted"/>
<evidence type="ECO:0000313" key="2">
    <source>
        <dbReference type="Proteomes" id="UP001501705"/>
    </source>
</evidence>
<keyword evidence="2" id="KW-1185">Reference proteome</keyword>
<dbReference type="RefSeq" id="WP_344231456.1">
    <property type="nucleotide sequence ID" value="NZ_BAAAPH010000001.1"/>
</dbReference>
<gene>
    <name evidence="1" type="ORF">GCM10009804_03030</name>
</gene>
<name>A0ABN2BYZ3_9ACTN</name>
<dbReference type="EMBL" id="BAAAPH010000001">
    <property type="protein sequence ID" value="GAA1549844.1"/>
    <property type="molecule type" value="Genomic_DNA"/>
</dbReference>